<dbReference type="SUPFAM" id="SSF56059">
    <property type="entry name" value="Glutathione synthetase ATP-binding domain-like"/>
    <property type="match status" value="1"/>
</dbReference>
<comment type="catalytic activity">
    <reaction evidence="11">
        <text>gamma-L-glutamyl-L-cysteine + glycine + ATP = glutathione + ADP + phosphate + H(+)</text>
        <dbReference type="Rhea" id="RHEA:13557"/>
        <dbReference type="ChEBI" id="CHEBI:15378"/>
        <dbReference type="ChEBI" id="CHEBI:30616"/>
        <dbReference type="ChEBI" id="CHEBI:43474"/>
        <dbReference type="ChEBI" id="CHEBI:57305"/>
        <dbReference type="ChEBI" id="CHEBI:57925"/>
        <dbReference type="ChEBI" id="CHEBI:58173"/>
        <dbReference type="ChEBI" id="CHEBI:456216"/>
        <dbReference type="EC" id="6.3.2.3"/>
    </reaction>
    <physiologicalReaction direction="left-to-right" evidence="11">
        <dbReference type="Rhea" id="RHEA:13558"/>
    </physiologicalReaction>
</comment>
<dbReference type="Gene3D" id="3.30.1490.80">
    <property type="match status" value="1"/>
</dbReference>
<keyword evidence="17" id="KW-1185">Reference proteome</keyword>
<sequence>MKAYRTLYELMDNPEKLQVLAKEAKVFCLLNGLPYPMKESPELVTYAPVTLFPTPVRGAVFEQALAVQPHYNLLVDRISQDPAFLEEALSSTVLADDFTARLFNIHKQMLSEGRASPIVLGINRSDYMLDESEVQGGLLKLVEINTFAAGAFGTSDTIAPLHRHVLRLAGLEGLRSSVPDSNSTVRLASALQRAWELYARPQAAILFLVDDVEMIFFSHFKLINELRERGISSIRNNFEFVHKTGRLSSDDRLFVDGREVAVVFFRDGYVPGHYTEESWATRLLMERSRAIKCPDIATHLAGTKKVQQVLARPGVLERFFPEQPQVVQQIRATFVGSYTLDQCPEGDRAAAMAMDSPDRYVLKPQREGGGHNFFDADLVRVLEEVGAGRGRASYVLMERLRPRVERNVLLRRDTPPEPCDVVGELGVFGAYIRAEGEMVLNVVAGHVMRTKPAEHRQGGVNQGLAVFDNLILC</sequence>
<dbReference type="InterPro" id="IPR004887">
    <property type="entry name" value="GSH_synth_subst-bd"/>
</dbReference>
<feature type="binding site" evidence="13">
    <location>
        <position position="124"/>
    </location>
    <ligand>
        <name>substrate</name>
    </ligand>
</feature>
<dbReference type="OMA" id="FEAHKNM"/>
<feature type="binding site" evidence="13">
    <location>
        <position position="449"/>
    </location>
    <ligand>
        <name>substrate</name>
    </ligand>
</feature>
<feature type="binding site" evidence="13">
    <location>
        <position position="304"/>
    </location>
    <ligand>
        <name>ATP</name>
        <dbReference type="ChEBI" id="CHEBI:30616"/>
    </ligand>
</feature>
<dbReference type="UniPathway" id="UPA00142">
    <property type="reaction ID" value="UER00210"/>
</dbReference>
<dbReference type="SUPFAM" id="SSF52440">
    <property type="entry name" value="PreATP-grasp domain"/>
    <property type="match status" value="1"/>
</dbReference>
<dbReference type="PIRSF" id="PIRSF001558">
    <property type="entry name" value="GSHase"/>
    <property type="match status" value="1"/>
</dbReference>
<evidence type="ECO:0000259" key="15">
    <source>
        <dbReference type="Pfam" id="PF03199"/>
    </source>
</evidence>
<feature type="binding site" evidence="14">
    <location>
        <position position="143"/>
    </location>
    <ligand>
        <name>Mg(2+)</name>
        <dbReference type="ChEBI" id="CHEBI:18420"/>
    </ligand>
</feature>
<feature type="binding site" evidence="13">
    <location>
        <position position="451"/>
    </location>
    <ligand>
        <name>ATP</name>
        <dbReference type="ChEBI" id="CHEBI:30616"/>
    </ligand>
</feature>
<accession>A0A8C5FS41</accession>
<dbReference type="Ensembl" id="ENSGMOT00000053998.1">
    <property type="protein sequence ID" value="ENSGMOP00000057417.1"/>
    <property type="gene ID" value="ENSGMOG00000022956.1"/>
</dbReference>
<keyword evidence="9 12" id="KW-0067">ATP-binding</keyword>
<dbReference type="EC" id="6.3.2.3" evidence="3 12"/>
<evidence type="ECO:0000256" key="3">
    <source>
        <dbReference type="ARBA" id="ARBA00012214"/>
    </source>
</evidence>
<dbReference type="Gene3D" id="3.30.1490.50">
    <property type="match status" value="1"/>
</dbReference>
<organism evidence="16 17">
    <name type="scientific">Gadus morhua</name>
    <name type="common">Atlantic cod</name>
    <dbReference type="NCBI Taxonomy" id="8049"/>
    <lineage>
        <taxon>Eukaryota</taxon>
        <taxon>Metazoa</taxon>
        <taxon>Chordata</taxon>
        <taxon>Craniata</taxon>
        <taxon>Vertebrata</taxon>
        <taxon>Euteleostomi</taxon>
        <taxon>Actinopterygii</taxon>
        <taxon>Neopterygii</taxon>
        <taxon>Teleostei</taxon>
        <taxon>Neoteleostei</taxon>
        <taxon>Acanthomorphata</taxon>
        <taxon>Zeiogadaria</taxon>
        <taxon>Gadariae</taxon>
        <taxon>Gadiformes</taxon>
        <taxon>Gadoidei</taxon>
        <taxon>Gadidae</taxon>
        <taxon>Gadus</taxon>
    </lineage>
</organism>
<feature type="binding site" evidence="13">
    <location>
        <position position="143"/>
    </location>
    <ligand>
        <name>ATP</name>
        <dbReference type="ChEBI" id="CHEBI:30616"/>
    </ligand>
</feature>
<evidence type="ECO:0000256" key="14">
    <source>
        <dbReference type="PIRSR" id="PIRSR001558-2"/>
    </source>
</evidence>
<dbReference type="Pfam" id="PF03917">
    <property type="entry name" value="GSH_synth_ATP"/>
    <property type="match status" value="1"/>
</dbReference>
<dbReference type="GO" id="GO:0005524">
    <property type="term" value="F:ATP binding"/>
    <property type="evidence" value="ECO:0007669"/>
    <property type="project" value="UniProtKB-UniRule"/>
</dbReference>
<dbReference type="InterPro" id="IPR016185">
    <property type="entry name" value="PreATP-grasp_dom_sf"/>
</dbReference>
<comment type="cofactor">
    <cofactor evidence="12 14">
        <name>Mg(2+)</name>
        <dbReference type="ChEBI" id="CHEBI:18420"/>
    </cofactor>
    <text evidence="12 14">Binds 1 Mg(2+) ion per subunit.</text>
</comment>
<evidence type="ECO:0000256" key="13">
    <source>
        <dbReference type="PIRSR" id="PIRSR001558-1"/>
    </source>
</evidence>
<dbReference type="GeneTree" id="ENSGT00390000013764"/>
<evidence type="ECO:0000313" key="17">
    <source>
        <dbReference type="Proteomes" id="UP000694546"/>
    </source>
</evidence>
<keyword evidence="10 12" id="KW-0460">Magnesium</keyword>
<evidence type="ECO:0000256" key="7">
    <source>
        <dbReference type="ARBA" id="ARBA00022723"/>
    </source>
</evidence>
<evidence type="ECO:0000256" key="11">
    <source>
        <dbReference type="ARBA" id="ARBA00048871"/>
    </source>
</evidence>
<dbReference type="InterPro" id="IPR014042">
    <property type="entry name" value="Glutathione_synthase_a-hlx"/>
</dbReference>
<dbReference type="GO" id="GO:0005829">
    <property type="term" value="C:cytosol"/>
    <property type="evidence" value="ECO:0007669"/>
    <property type="project" value="TreeGrafter"/>
</dbReference>
<dbReference type="InterPro" id="IPR005615">
    <property type="entry name" value="Glutathione_synthase"/>
</dbReference>
<evidence type="ECO:0000313" key="16">
    <source>
        <dbReference type="Ensembl" id="ENSGMOP00000057417.1"/>
    </source>
</evidence>
<feature type="binding site" evidence="13">
    <location>
        <position position="424"/>
    </location>
    <ligand>
        <name>ATP</name>
        <dbReference type="ChEBI" id="CHEBI:30616"/>
    </ligand>
</feature>
<evidence type="ECO:0000256" key="8">
    <source>
        <dbReference type="ARBA" id="ARBA00022741"/>
    </source>
</evidence>
<reference evidence="16" key="3">
    <citation type="submission" date="2025-09" db="UniProtKB">
        <authorList>
            <consortium name="Ensembl"/>
        </authorList>
    </citation>
    <scope>IDENTIFICATION</scope>
</reference>
<reference evidence="16" key="1">
    <citation type="submission" date="2019-07" db="EMBL/GenBank/DDBJ databases">
        <authorList>
            <consortium name="Wellcome Sanger Institute Data Sharing"/>
        </authorList>
    </citation>
    <scope>NUCLEOTIDE SEQUENCE [LARGE SCALE GENOMIC DNA]</scope>
</reference>
<dbReference type="PANTHER" id="PTHR11130:SF0">
    <property type="entry name" value="GLUTATHIONE SYNTHETASE"/>
    <property type="match status" value="1"/>
</dbReference>
<dbReference type="Gene3D" id="1.10.1080.10">
    <property type="entry name" value="Glutathione Synthetase, Chain A, domain 3"/>
    <property type="match status" value="1"/>
</dbReference>
<comment type="similarity">
    <text evidence="2 12">Belongs to the eukaryotic GSH synthase family.</text>
</comment>
<evidence type="ECO:0000256" key="9">
    <source>
        <dbReference type="ARBA" id="ARBA00022840"/>
    </source>
</evidence>
<dbReference type="Proteomes" id="UP000694546">
    <property type="component" value="Chromosome 1"/>
</dbReference>
<evidence type="ECO:0000256" key="1">
    <source>
        <dbReference type="ARBA" id="ARBA00004965"/>
    </source>
</evidence>
<proteinExistence type="inferred from homology"/>
<dbReference type="Gene3D" id="3.30.470.20">
    <property type="entry name" value="ATP-grasp fold, B domain"/>
    <property type="match status" value="1"/>
</dbReference>
<feature type="binding site" evidence="14">
    <location>
        <position position="367"/>
    </location>
    <ligand>
        <name>Mg(2+)</name>
        <dbReference type="ChEBI" id="CHEBI:18420"/>
    </ligand>
</feature>
<feature type="domain" description="Glutathione synthase substrate-binding" evidence="15">
    <location>
        <begin position="204"/>
        <end position="301"/>
    </location>
</feature>
<dbReference type="InterPro" id="IPR037013">
    <property type="entry name" value="GSH-S_sub-bd_sf"/>
</dbReference>
<dbReference type="Pfam" id="PF03199">
    <property type="entry name" value="GSH_synthase"/>
    <property type="match status" value="1"/>
</dbReference>
<evidence type="ECO:0000256" key="4">
    <source>
        <dbReference type="ARBA" id="ARBA00020821"/>
    </source>
</evidence>
<dbReference type="NCBIfam" id="TIGR01986">
    <property type="entry name" value="glut_syn_euk"/>
    <property type="match status" value="1"/>
</dbReference>
<dbReference type="GO" id="GO:0043295">
    <property type="term" value="F:glutathione binding"/>
    <property type="evidence" value="ECO:0007669"/>
    <property type="project" value="UniProtKB-UniRule"/>
</dbReference>
<evidence type="ECO:0000256" key="10">
    <source>
        <dbReference type="ARBA" id="ARBA00022842"/>
    </source>
</evidence>
<dbReference type="GO" id="GO:0000287">
    <property type="term" value="F:magnesium ion binding"/>
    <property type="evidence" value="ECO:0007669"/>
    <property type="project" value="UniProtKB-UniRule"/>
</dbReference>
<evidence type="ECO:0000256" key="2">
    <source>
        <dbReference type="ARBA" id="ARBA00010385"/>
    </source>
</evidence>
<keyword evidence="8 12" id="KW-0547">Nucleotide-binding</keyword>
<dbReference type="InterPro" id="IPR014049">
    <property type="entry name" value="Glutathione_synthase_N_euk"/>
</dbReference>
<evidence type="ECO:0000256" key="5">
    <source>
        <dbReference type="ARBA" id="ARBA00022598"/>
    </source>
</evidence>
<evidence type="ECO:0000256" key="12">
    <source>
        <dbReference type="PIRNR" id="PIRNR001558"/>
    </source>
</evidence>
<dbReference type="Gene3D" id="3.40.50.1760">
    <property type="entry name" value="Glutathione synthase, substrate-binding domain superfamily, eukaryotic"/>
    <property type="match status" value="1"/>
</dbReference>
<protein>
    <recommendedName>
        <fullName evidence="4 12">Glutathione synthetase</fullName>
        <shortName evidence="12">GSH-S</shortName>
        <ecNumber evidence="3 12">6.3.2.3</ecNumber>
    </recommendedName>
</protein>
<dbReference type="AlphaFoldDB" id="A0A8C5FS41"/>
<evidence type="ECO:0000256" key="6">
    <source>
        <dbReference type="ARBA" id="ARBA00022684"/>
    </source>
</evidence>
<keyword evidence="6 12" id="KW-0317">Glutathione biosynthesis</keyword>
<keyword evidence="5 12" id="KW-0436">Ligase</keyword>
<feature type="binding site" evidence="14">
    <location>
        <position position="145"/>
    </location>
    <ligand>
        <name>Mg(2+)</name>
        <dbReference type="ChEBI" id="CHEBI:18420"/>
    </ligand>
</feature>
<name>A0A8C5FS41_GADMO</name>
<reference evidence="16" key="2">
    <citation type="submission" date="2025-08" db="UniProtKB">
        <authorList>
            <consortium name="Ensembl"/>
        </authorList>
    </citation>
    <scope>IDENTIFICATION</scope>
</reference>
<feature type="binding site" evidence="13">
    <location>
        <begin position="363"/>
        <end position="372"/>
    </location>
    <ligand>
        <name>ATP</name>
        <dbReference type="ChEBI" id="CHEBI:30616"/>
    </ligand>
</feature>
<dbReference type="InterPro" id="IPR014709">
    <property type="entry name" value="Glutathione_synthase_C_euk"/>
</dbReference>
<dbReference type="GO" id="GO:0004363">
    <property type="term" value="F:glutathione synthase activity"/>
    <property type="evidence" value="ECO:0007669"/>
    <property type="project" value="UniProtKB-UniRule"/>
</dbReference>
<keyword evidence="7 12" id="KW-0479">Metal-binding</keyword>
<comment type="pathway">
    <text evidence="1 12">Sulfur metabolism; glutathione biosynthesis; glutathione from L-cysteine and L-glutamate: step 2/2.</text>
</comment>
<dbReference type="PANTHER" id="PTHR11130">
    <property type="entry name" value="GLUTATHIONE SYNTHETASE"/>
    <property type="match status" value="1"/>
</dbReference>